<proteinExistence type="predicted"/>
<dbReference type="AlphaFoldDB" id="A0A131YVJ3"/>
<evidence type="ECO:0000256" key="1">
    <source>
        <dbReference type="SAM" id="MobiDB-lite"/>
    </source>
</evidence>
<keyword evidence="2" id="KW-0732">Signal</keyword>
<evidence type="ECO:0000256" key="2">
    <source>
        <dbReference type="SAM" id="SignalP"/>
    </source>
</evidence>
<evidence type="ECO:0000313" key="3">
    <source>
        <dbReference type="EMBL" id="JAP82176.1"/>
    </source>
</evidence>
<sequence>MKLAIILGLVSLTVFPKEGLCKRIHQKLNLTEVAEKYLGERFGENLESWSLTEVPRLPEEPAVKGTVQPFQYDGECNRGKSFNNSKCKEVYRWLIYDGVVTPFILLANITALYKSKEHTFQFNLSDASSATWNPENLTEPINFTAAVMKWECEFRAEVDFKGWLAYTLRVVRGDTPKSDTLPIGLLANEEMGLLKYGTDGLNYTISGTYQHLLVCEPEQDRRKKDVKKVPKSKRKKATQKDSRGSR</sequence>
<feature type="chain" id="PRO_5007286214" evidence="2">
    <location>
        <begin position="22"/>
        <end position="246"/>
    </location>
</feature>
<accession>A0A131YVJ3</accession>
<organism evidence="3">
    <name type="scientific">Rhipicephalus appendiculatus</name>
    <name type="common">Brown ear tick</name>
    <dbReference type="NCBI Taxonomy" id="34631"/>
    <lineage>
        <taxon>Eukaryota</taxon>
        <taxon>Metazoa</taxon>
        <taxon>Ecdysozoa</taxon>
        <taxon>Arthropoda</taxon>
        <taxon>Chelicerata</taxon>
        <taxon>Arachnida</taxon>
        <taxon>Acari</taxon>
        <taxon>Parasitiformes</taxon>
        <taxon>Ixodida</taxon>
        <taxon>Ixodoidea</taxon>
        <taxon>Ixodidae</taxon>
        <taxon>Rhipicephalinae</taxon>
        <taxon>Rhipicephalus</taxon>
        <taxon>Rhipicephalus</taxon>
    </lineage>
</organism>
<feature type="region of interest" description="Disordered" evidence="1">
    <location>
        <begin position="219"/>
        <end position="246"/>
    </location>
</feature>
<dbReference type="EMBL" id="GEDV01006381">
    <property type="protein sequence ID" value="JAP82176.1"/>
    <property type="molecule type" value="Transcribed_RNA"/>
</dbReference>
<reference evidence="3" key="1">
    <citation type="journal article" date="2016" name="Ticks Tick Borne Dis.">
        <title>De novo assembly and annotation of the salivary gland transcriptome of Rhipicephalus appendiculatus male and female ticks during blood feeding.</title>
        <authorList>
            <person name="de Castro M.H."/>
            <person name="de Klerk D."/>
            <person name="Pienaar R."/>
            <person name="Latif A.A."/>
            <person name="Rees D.J."/>
            <person name="Mans B.J."/>
        </authorList>
    </citation>
    <scope>NUCLEOTIDE SEQUENCE</scope>
    <source>
        <tissue evidence="3">Salivary glands</tissue>
    </source>
</reference>
<name>A0A131YVJ3_RHIAP</name>
<feature type="signal peptide" evidence="2">
    <location>
        <begin position="1"/>
        <end position="21"/>
    </location>
</feature>
<protein>
    <submittedName>
        <fullName evidence="3">DA-P36 family member</fullName>
    </submittedName>
</protein>
<feature type="compositionally biased region" description="Basic residues" evidence="1">
    <location>
        <begin position="224"/>
        <end position="237"/>
    </location>
</feature>